<dbReference type="InterPro" id="IPR051568">
    <property type="entry name" value="LZTR1/Attractin"/>
</dbReference>
<dbReference type="OrthoDB" id="9998912at2759"/>
<accession>V8NFE1</accession>
<evidence type="ECO:0000256" key="6">
    <source>
        <dbReference type="SAM" id="MobiDB-lite"/>
    </source>
</evidence>
<keyword evidence="4" id="KW-0472">Membrane</keyword>
<evidence type="ECO:0000259" key="7">
    <source>
        <dbReference type="SMART" id="SM00423"/>
    </source>
</evidence>
<gene>
    <name evidence="8" type="primary">Atrn</name>
    <name evidence="8" type="ORF">L345_13575</name>
</gene>
<comment type="caution">
    <text evidence="8">The sequence shown here is derived from an EMBL/GenBank/DDBJ whole genome shotgun (WGS) entry which is preliminary data.</text>
</comment>
<sequence>MGGKDAEAERWLSSSLGAWDISEAFLCSLDRQIFTRLKRTNELFPAKSPLPFCSSFNPDGRGHSSSTCGLTPTSTPSSSPTSSLLFDSAASSVSRRPATTPWWTENCSGYFTCSHCLEQPGCGWCTDPSNTGKGRCMEGSSRAPMKMPAASLPSTGKPYPDPVLDASLCLTENKYNWSFIQCPGPIRSTKRRESLELRVELWSKGGGWEEEQEDESSLSLVVLVQAFHDPTRGGRGRRRNKGKGRKGCGGRFMTQLGNIISGSRERGGREGGGQGKTLRSLWVTGDYKLRMPELASSRAVPFFEVWLGNPDLIRAIAGILTQVINQAQRALHTPPFRFSDHITHLSLFPVFRSWLALELWERESTDLSFQGQYSPALGHSFNPSWSLESRASLIRSLIPGPALSVRPLCCFSRKPSAGAALRSRDMPLSESYSEGEAELLTGSRRKGKGRLGRAGER</sequence>
<dbReference type="PANTHER" id="PTHR46376:SF3">
    <property type="entry name" value="ATTRACTIN"/>
    <property type="match status" value="1"/>
</dbReference>
<dbReference type="EMBL" id="AZIM01004484">
    <property type="protein sequence ID" value="ETE60681.1"/>
    <property type="molecule type" value="Genomic_DNA"/>
</dbReference>
<dbReference type="GO" id="GO:0005794">
    <property type="term" value="C:Golgi apparatus"/>
    <property type="evidence" value="ECO:0007669"/>
    <property type="project" value="TreeGrafter"/>
</dbReference>
<reference evidence="8 9" key="1">
    <citation type="journal article" date="2013" name="Proc. Natl. Acad. Sci. U.S.A.">
        <title>The king cobra genome reveals dynamic gene evolution and adaptation in the snake venom system.</title>
        <authorList>
            <person name="Vonk F.J."/>
            <person name="Casewell N.R."/>
            <person name="Henkel C.V."/>
            <person name="Heimberg A.M."/>
            <person name="Jansen H.J."/>
            <person name="McCleary R.J."/>
            <person name="Kerkkamp H.M."/>
            <person name="Vos R.A."/>
            <person name="Guerreiro I."/>
            <person name="Calvete J.J."/>
            <person name="Wuster W."/>
            <person name="Woods A.E."/>
            <person name="Logan J.M."/>
            <person name="Harrison R.A."/>
            <person name="Castoe T.A."/>
            <person name="de Koning A.P."/>
            <person name="Pollock D.D."/>
            <person name="Yandell M."/>
            <person name="Calderon D."/>
            <person name="Renjifo C."/>
            <person name="Currier R.B."/>
            <person name="Salgado D."/>
            <person name="Pla D."/>
            <person name="Sanz L."/>
            <person name="Hyder A.S."/>
            <person name="Ribeiro J.M."/>
            <person name="Arntzen J.W."/>
            <person name="van den Thillart G.E."/>
            <person name="Boetzer M."/>
            <person name="Pirovano W."/>
            <person name="Dirks R.P."/>
            <person name="Spaink H.P."/>
            <person name="Duboule D."/>
            <person name="McGlinn E."/>
            <person name="Kini R.M."/>
            <person name="Richardson M.K."/>
        </authorList>
    </citation>
    <scope>NUCLEOTIDE SEQUENCE</scope>
    <source>
        <tissue evidence="8">Blood</tissue>
    </source>
</reference>
<organism evidence="8 9">
    <name type="scientific">Ophiophagus hannah</name>
    <name type="common">King cobra</name>
    <name type="synonym">Naja hannah</name>
    <dbReference type="NCBI Taxonomy" id="8665"/>
    <lineage>
        <taxon>Eukaryota</taxon>
        <taxon>Metazoa</taxon>
        <taxon>Chordata</taxon>
        <taxon>Craniata</taxon>
        <taxon>Vertebrata</taxon>
        <taxon>Euteleostomi</taxon>
        <taxon>Lepidosauria</taxon>
        <taxon>Squamata</taxon>
        <taxon>Bifurcata</taxon>
        <taxon>Unidentata</taxon>
        <taxon>Episquamata</taxon>
        <taxon>Toxicofera</taxon>
        <taxon>Serpentes</taxon>
        <taxon>Colubroidea</taxon>
        <taxon>Elapidae</taxon>
        <taxon>Elapinae</taxon>
        <taxon>Ophiophagus</taxon>
    </lineage>
</organism>
<evidence type="ECO:0000256" key="5">
    <source>
        <dbReference type="ARBA" id="ARBA00023180"/>
    </source>
</evidence>
<evidence type="ECO:0000313" key="8">
    <source>
        <dbReference type="EMBL" id="ETE60681.1"/>
    </source>
</evidence>
<evidence type="ECO:0000256" key="1">
    <source>
        <dbReference type="ARBA" id="ARBA00004370"/>
    </source>
</evidence>
<keyword evidence="5" id="KW-0325">Glycoprotein</keyword>
<protein>
    <submittedName>
        <fullName evidence="8">Attractin</fullName>
    </submittedName>
</protein>
<dbReference type="InterPro" id="IPR002165">
    <property type="entry name" value="Plexin_repeat"/>
</dbReference>
<proteinExistence type="predicted"/>
<feature type="region of interest" description="Disordered" evidence="6">
    <location>
        <begin position="64"/>
        <end position="83"/>
    </location>
</feature>
<keyword evidence="3" id="KW-0677">Repeat</keyword>
<feature type="non-terminal residue" evidence="8">
    <location>
        <position position="1"/>
    </location>
</feature>
<evidence type="ECO:0000256" key="2">
    <source>
        <dbReference type="ARBA" id="ARBA00022441"/>
    </source>
</evidence>
<evidence type="ECO:0000313" key="9">
    <source>
        <dbReference type="Proteomes" id="UP000018936"/>
    </source>
</evidence>
<dbReference type="PANTHER" id="PTHR46376">
    <property type="entry name" value="LEUCINE-ZIPPER-LIKE TRANSCRIPTIONAL REGULATOR 1"/>
    <property type="match status" value="1"/>
</dbReference>
<name>V8NFE1_OPHHA</name>
<dbReference type="Pfam" id="PF01437">
    <property type="entry name" value="PSI"/>
    <property type="match status" value="1"/>
</dbReference>
<dbReference type="AlphaFoldDB" id="V8NFE1"/>
<evidence type="ECO:0000256" key="4">
    <source>
        <dbReference type="ARBA" id="ARBA00023136"/>
    </source>
</evidence>
<keyword evidence="9" id="KW-1185">Reference proteome</keyword>
<comment type="subcellular location">
    <subcellularLocation>
        <location evidence="1">Membrane</location>
    </subcellularLocation>
</comment>
<evidence type="ECO:0000256" key="3">
    <source>
        <dbReference type="ARBA" id="ARBA00022737"/>
    </source>
</evidence>
<keyword evidence="2" id="KW-0880">Kelch repeat</keyword>
<dbReference type="GO" id="GO:0016020">
    <property type="term" value="C:membrane"/>
    <property type="evidence" value="ECO:0007669"/>
    <property type="project" value="UniProtKB-SubCell"/>
</dbReference>
<dbReference type="InterPro" id="IPR016201">
    <property type="entry name" value="PSI"/>
</dbReference>
<feature type="region of interest" description="Disordered" evidence="6">
    <location>
        <begin position="419"/>
        <end position="457"/>
    </location>
</feature>
<dbReference type="Proteomes" id="UP000018936">
    <property type="component" value="Unassembled WGS sequence"/>
</dbReference>
<feature type="domain" description="PSI" evidence="7">
    <location>
        <begin position="106"/>
        <end position="183"/>
    </location>
</feature>
<dbReference type="SMART" id="SM00423">
    <property type="entry name" value="PSI"/>
    <property type="match status" value="1"/>
</dbReference>